<name>A0ABR9D2Z4_9GAMM</name>
<feature type="domain" description="PIN" evidence="2">
    <location>
        <begin position="4"/>
        <end position="127"/>
    </location>
</feature>
<evidence type="ECO:0000313" key="3">
    <source>
        <dbReference type="EMBL" id="MBD9357295.1"/>
    </source>
</evidence>
<dbReference type="Pfam" id="PF01850">
    <property type="entry name" value="PIN"/>
    <property type="match status" value="1"/>
</dbReference>
<dbReference type="CDD" id="cd09873">
    <property type="entry name" value="PIN_Pae0151-like"/>
    <property type="match status" value="1"/>
</dbReference>
<evidence type="ECO:0000313" key="4">
    <source>
        <dbReference type="Proteomes" id="UP000652176"/>
    </source>
</evidence>
<dbReference type="EMBL" id="JACXSS010000001">
    <property type="protein sequence ID" value="MBD9357295.1"/>
    <property type="molecule type" value="Genomic_DNA"/>
</dbReference>
<dbReference type="Proteomes" id="UP000652176">
    <property type="component" value="Unassembled WGS sequence"/>
</dbReference>
<accession>A0ABR9D2Z4</accession>
<organism evidence="3 4">
    <name type="scientific">Methylomonas albis</name>
    <dbReference type="NCBI Taxonomy" id="1854563"/>
    <lineage>
        <taxon>Bacteria</taxon>
        <taxon>Pseudomonadati</taxon>
        <taxon>Pseudomonadota</taxon>
        <taxon>Gammaproteobacteria</taxon>
        <taxon>Methylococcales</taxon>
        <taxon>Methylococcaceae</taxon>
        <taxon>Methylomonas</taxon>
    </lineage>
</organism>
<reference evidence="3 4" key="1">
    <citation type="submission" date="2020-09" db="EMBL/GenBank/DDBJ databases">
        <title>Methylomonas albis sp. nov. and Methylomonas fluvii sp. nov.: Two cold-adapted methanotrophs from the River Elbe and an amended description of Methylovulum psychrotolerans strain Eb1.</title>
        <authorList>
            <person name="Bussmann I.K."/>
            <person name="Klings K.-W."/>
            <person name="Warnstedt J."/>
            <person name="Hoppert M."/>
            <person name="Saborowski A."/>
            <person name="Horn F."/>
            <person name="Liebner S."/>
        </authorList>
    </citation>
    <scope>NUCLEOTIDE SEQUENCE [LARGE SCALE GENOMIC DNA]</scope>
    <source>
        <strain evidence="3 4">EbA</strain>
    </source>
</reference>
<gene>
    <name evidence="3" type="ORF">IE877_15650</name>
</gene>
<evidence type="ECO:0000256" key="1">
    <source>
        <dbReference type="ARBA" id="ARBA00022842"/>
    </source>
</evidence>
<dbReference type="InterPro" id="IPR051619">
    <property type="entry name" value="TypeII_TA_RNase_PINc/VapC"/>
</dbReference>
<evidence type="ECO:0000259" key="2">
    <source>
        <dbReference type="Pfam" id="PF01850"/>
    </source>
</evidence>
<sequence length="140" mass="15886">MILVVDASVALKWFFQDRDNEEDCDLALAILYGVDEGRIRLMQPPHFIAEVAAVLTREKPDEAEDDLFDLLNIESRVANEPEIYTTAIDLAARYRHHLFDTLYHAVALNTPGATLITADTAYYRKAEGSGRILLLRDYTE</sequence>
<dbReference type="InterPro" id="IPR029060">
    <property type="entry name" value="PIN-like_dom_sf"/>
</dbReference>
<proteinExistence type="predicted"/>
<keyword evidence="1" id="KW-0460">Magnesium</keyword>
<protein>
    <submittedName>
        <fullName evidence="3">Type II toxin-antitoxin system VapC family toxin</fullName>
    </submittedName>
</protein>
<dbReference type="RefSeq" id="WP_192375579.1">
    <property type="nucleotide sequence ID" value="NZ_CAJHIV010000001.1"/>
</dbReference>
<dbReference type="PANTHER" id="PTHR35901">
    <property type="entry name" value="RIBONUCLEASE VAPC3"/>
    <property type="match status" value="1"/>
</dbReference>
<dbReference type="SUPFAM" id="SSF88723">
    <property type="entry name" value="PIN domain-like"/>
    <property type="match status" value="1"/>
</dbReference>
<comment type="caution">
    <text evidence="3">The sequence shown here is derived from an EMBL/GenBank/DDBJ whole genome shotgun (WGS) entry which is preliminary data.</text>
</comment>
<dbReference type="PANTHER" id="PTHR35901:SF1">
    <property type="entry name" value="EXONUCLEASE VAPC9"/>
    <property type="match status" value="1"/>
</dbReference>
<dbReference type="InterPro" id="IPR002716">
    <property type="entry name" value="PIN_dom"/>
</dbReference>
<dbReference type="Gene3D" id="3.40.50.1010">
    <property type="entry name" value="5'-nuclease"/>
    <property type="match status" value="1"/>
</dbReference>
<dbReference type="InterPro" id="IPR044153">
    <property type="entry name" value="PIN_Pae0151-like"/>
</dbReference>
<keyword evidence="4" id="KW-1185">Reference proteome</keyword>